<dbReference type="InterPro" id="IPR004358">
    <property type="entry name" value="Sig_transdc_His_kin-like_C"/>
</dbReference>
<protein>
    <recommendedName>
        <fullName evidence="2">histidine kinase</fullName>
        <ecNumber evidence="2">2.7.13.3</ecNumber>
    </recommendedName>
</protein>
<dbReference type="InterPro" id="IPR005467">
    <property type="entry name" value="His_kinase_dom"/>
</dbReference>
<dbReference type="CDD" id="cd00082">
    <property type="entry name" value="HisKA"/>
    <property type="match status" value="1"/>
</dbReference>
<gene>
    <name evidence="7" type="ORF">CP965_06645</name>
</gene>
<evidence type="ECO:0000259" key="6">
    <source>
        <dbReference type="PROSITE" id="PS50109"/>
    </source>
</evidence>
<dbReference type="AlphaFoldDB" id="A0A4Q1AVK3"/>
<dbReference type="EC" id="2.7.13.3" evidence="2"/>
<dbReference type="InterPro" id="IPR036097">
    <property type="entry name" value="HisK_dim/P_sf"/>
</dbReference>
<dbReference type="RefSeq" id="WP_129061298.1">
    <property type="nucleotide sequence ID" value="NZ_NXIE01000002.1"/>
</dbReference>
<keyword evidence="4" id="KW-0175">Coiled coil</keyword>
<feature type="domain" description="Histidine kinase" evidence="6">
    <location>
        <begin position="450"/>
        <end position="673"/>
    </location>
</feature>
<dbReference type="PANTHER" id="PTHR43065">
    <property type="entry name" value="SENSOR HISTIDINE KINASE"/>
    <property type="match status" value="1"/>
</dbReference>
<evidence type="ECO:0000256" key="1">
    <source>
        <dbReference type="ARBA" id="ARBA00000085"/>
    </source>
</evidence>
<dbReference type="SMART" id="SM00387">
    <property type="entry name" value="HATPase_c"/>
    <property type="match status" value="1"/>
</dbReference>
<evidence type="ECO:0000256" key="5">
    <source>
        <dbReference type="SAM" id="Phobius"/>
    </source>
</evidence>
<comment type="caution">
    <text evidence="7">The sequence shown here is derived from an EMBL/GenBank/DDBJ whole genome shotgun (WGS) entry which is preliminary data.</text>
</comment>
<keyword evidence="5" id="KW-0472">Membrane</keyword>
<evidence type="ECO:0000256" key="2">
    <source>
        <dbReference type="ARBA" id="ARBA00012438"/>
    </source>
</evidence>
<evidence type="ECO:0000313" key="8">
    <source>
        <dbReference type="Proteomes" id="UP000289718"/>
    </source>
</evidence>
<dbReference type="Gene3D" id="1.10.287.130">
    <property type="match status" value="1"/>
</dbReference>
<keyword evidence="8" id="KW-1185">Reference proteome</keyword>
<dbReference type="PANTHER" id="PTHR43065:SF42">
    <property type="entry name" value="TWO-COMPONENT SENSOR PPRA"/>
    <property type="match status" value="1"/>
</dbReference>
<evidence type="ECO:0000256" key="3">
    <source>
        <dbReference type="ARBA" id="ARBA00022553"/>
    </source>
</evidence>
<sequence length="673" mass="78428">MTTKASKTLKNLVLLLFIFIIGIILLISLHFFFLKLIDNLDKRTENLKAKMQIGQFIVNDLYKIRSDFYELATTVTNEKGRKLLNNKINENIKELKHSLNILEKGGTLKKTIKLNIVGHSDTIKTINYIKASDDISLEVIDLAPKLIQLQKMLENLNELLKKQSLYRDTLDSKNFMQLNKEIKRFYKSTPSFFNRITENTNRLLYEGNIKLAQLEEEIIKQKKQYTRLEFILILTIVLVVIFLVILIAIQINRNAKKLERQEQSTRGILDAQQSIVVVSNGDYMIDANQALMDFFDGYDSFEDFKRDHICICDFFIDLEDEEYIIDKDYEGDMWFEYILENPNKLHKVAMYKGRVLNYFTIEATKEILDKNSFIVIIVLNNITKEIQTQKQLKKLNDNLEDIVNEKTKELQDLNENLEIKIKEEVEKNREKDKAIIQQGRYAALGEMIGNIAHQWRQPLSAILSTTTSMQLQMQLNIATKEDINKTLESIVKYVKFLNQTIEDFRNFFRKDKELVIFNILDVMNNSLSITSAVYKNSQIKVLFDIPKKEFTTKGFESELSQVFLNILNNAKDILREKDLKEKYVLIKIYEHNNTNVIKIYDNAGGVPSGIKDKIFDPYFTTKHKSQGTGIGLYMSKDIIEKHMNGSLTVTNSDFFVEEKHFFGACFKIELPKL</sequence>
<comment type="catalytic activity">
    <reaction evidence="1">
        <text>ATP + protein L-histidine = ADP + protein N-phospho-L-histidine.</text>
        <dbReference type="EC" id="2.7.13.3"/>
    </reaction>
</comment>
<keyword evidence="3" id="KW-0597">Phosphoprotein</keyword>
<accession>A0A4Q1AVK3</accession>
<dbReference type="PRINTS" id="PR00344">
    <property type="entry name" value="BCTRLSENSOR"/>
</dbReference>
<keyword evidence="5" id="KW-0812">Transmembrane</keyword>
<dbReference type="GO" id="GO:0000155">
    <property type="term" value="F:phosphorelay sensor kinase activity"/>
    <property type="evidence" value="ECO:0007669"/>
    <property type="project" value="InterPro"/>
</dbReference>
<evidence type="ECO:0000313" key="7">
    <source>
        <dbReference type="EMBL" id="RXK13476.1"/>
    </source>
</evidence>
<dbReference type="Proteomes" id="UP000289718">
    <property type="component" value="Unassembled WGS sequence"/>
</dbReference>
<proteinExistence type="predicted"/>
<dbReference type="Pfam" id="PF00512">
    <property type="entry name" value="HisKA"/>
    <property type="match status" value="1"/>
</dbReference>
<organism evidence="7 8">
    <name type="scientific">Halarcobacter mediterraneus</name>
    <dbReference type="NCBI Taxonomy" id="2023153"/>
    <lineage>
        <taxon>Bacteria</taxon>
        <taxon>Pseudomonadati</taxon>
        <taxon>Campylobacterota</taxon>
        <taxon>Epsilonproteobacteria</taxon>
        <taxon>Campylobacterales</taxon>
        <taxon>Arcobacteraceae</taxon>
        <taxon>Halarcobacter</taxon>
    </lineage>
</organism>
<dbReference type="SUPFAM" id="SSF47384">
    <property type="entry name" value="Homodimeric domain of signal transducing histidine kinase"/>
    <property type="match status" value="1"/>
</dbReference>
<keyword evidence="5" id="KW-1133">Transmembrane helix</keyword>
<feature type="transmembrane region" description="Helical" evidence="5">
    <location>
        <begin position="230"/>
        <end position="251"/>
    </location>
</feature>
<dbReference type="SUPFAM" id="SSF55874">
    <property type="entry name" value="ATPase domain of HSP90 chaperone/DNA topoisomerase II/histidine kinase"/>
    <property type="match status" value="1"/>
</dbReference>
<dbReference type="EMBL" id="NXIE01000002">
    <property type="protein sequence ID" value="RXK13476.1"/>
    <property type="molecule type" value="Genomic_DNA"/>
</dbReference>
<name>A0A4Q1AVK3_9BACT</name>
<dbReference type="InterPro" id="IPR036890">
    <property type="entry name" value="HATPase_C_sf"/>
</dbReference>
<dbReference type="SMART" id="SM00388">
    <property type="entry name" value="HisKA"/>
    <property type="match status" value="1"/>
</dbReference>
<dbReference type="InterPro" id="IPR003661">
    <property type="entry name" value="HisK_dim/P_dom"/>
</dbReference>
<dbReference type="PROSITE" id="PS50109">
    <property type="entry name" value="HIS_KIN"/>
    <property type="match status" value="1"/>
</dbReference>
<feature type="transmembrane region" description="Helical" evidence="5">
    <location>
        <begin position="12"/>
        <end position="34"/>
    </location>
</feature>
<reference evidence="7 8" key="1">
    <citation type="submission" date="2017-09" db="EMBL/GenBank/DDBJ databases">
        <title>Genomics of the genus Arcobacter.</title>
        <authorList>
            <person name="Perez-Cataluna A."/>
            <person name="Figueras M.J."/>
            <person name="Salas-Masso N."/>
        </authorList>
    </citation>
    <scope>NUCLEOTIDE SEQUENCE [LARGE SCALE GENOMIC DNA]</scope>
    <source>
        <strain evidence="7 8">F156-34</strain>
    </source>
</reference>
<evidence type="ECO:0000256" key="4">
    <source>
        <dbReference type="SAM" id="Coils"/>
    </source>
</evidence>
<dbReference type="OrthoDB" id="9772835at2"/>
<dbReference type="Gene3D" id="3.30.565.10">
    <property type="entry name" value="Histidine kinase-like ATPase, C-terminal domain"/>
    <property type="match status" value="1"/>
</dbReference>
<dbReference type="Pfam" id="PF02518">
    <property type="entry name" value="HATPase_c"/>
    <property type="match status" value="1"/>
</dbReference>
<feature type="coiled-coil region" evidence="4">
    <location>
        <begin position="385"/>
        <end position="434"/>
    </location>
</feature>
<dbReference type="InterPro" id="IPR003594">
    <property type="entry name" value="HATPase_dom"/>
</dbReference>